<sequence>MPAEEHDDAAADDVKPRLLLPQRPAEPAPLRHLPVAPHHLHAGQRYLSLRLFRRMWLQFGEFPWRSLKAFYGGGEAGGGATPEARMAGACAAARSLARVRAPSRPYRVHFERGRER</sequence>
<dbReference type="Proteomes" id="UP000287651">
    <property type="component" value="Unassembled WGS sequence"/>
</dbReference>
<gene>
    <name evidence="2" type="ORF">B296_00036358</name>
</gene>
<organism evidence="2 3">
    <name type="scientific">Ensete ventricosum</name>
    <name type="common">Abyssinian banana</name>
    <name type="synonym">Musa ensete</name>
    <dbReference type="NCBI Taxonomy" id="4639"/>
    <lineage>
        <taxon>Eukaryota</taxon>
        <taxon>Viridiplantae</taxon>
        <taxon>Streptophyta</taxon>
        <taxon>Embryophyta</taxon>
        <taxon>Tracheophyta</taxon>
        <taxon>Spermatophyta</taxon>
        <taxon>Magnoliopsida</taxon>
        <taxon>Liliopsida</taxon>
        <taxon>Zingiberales</taxon>
        <taxon>Musaceae</taxon>
        <taxon>Ensete</taxon>
    </lineage>
</organism>
<comment type="caution">
    <text evidence="2">The sequence shown here is derived from an EMBL/GenBank/DDBJ whole genome shotgun (WGS) entry which is preliminary data.</text>
</comment>
<feature type="region of interest" description="Disordered" evidence="1">
    <location>
        <begin position="1"/>
        <end position="31"/>
    </location>
</feature>
<evidence type="ECO:0000256" key="1">
    <source>
        <dbReference type="SAM" id="MobiDB-lite"/>
    </source>
</evidence>
<protein>
    <submittedName>
        <fullName evidence="2">Uncharacterized protein</fullName>
    </submittedName>
</protein>
<reference evidence="2 3" key="1">
    <citation type="journal article" date="2014" name="Agronomy (Basel)">
        <title>A Draft Genome Sequence for Ensete ventricosum, the Drought-Tolerant Tree Against Hunger.</title>
        <authorList>
            <person name="Harrison J."/>
            <person name="Moore K.A."/>
            <person name="Paszkiewicz K."/>
            <person name="Jones T."/>
            <person name="Grant M."/>
            <person name="Ambacheew D."/>
            <person name="Muzemil S."/>
            <person name="Studholme D.J."/>
        </authorList>
    </citation>
    <scope>NUCLEOTIDE SEQUENCE [LARGE SCALE GENOMIC DNA]</scope>
</reference>
<evidence type="ECO:0000313" key="3">
    <source>
        <dbReference type="Proteomes" id="UP000287651"/>
    </source>
</evidence>
<name>A0A426Z433_ENSVE</name>
<dbReference type="EMBL" id="AMZH03008536">
    <property type="protein sequence ID" value="RRT58740.1"/>
    <property type="molecule type" value="Genomic_DNA"/>
</dbReference>
<dbReference type="AlphaFoldDB" id="A0A426Z433"/>
<evidence type="ECO:0000313" key="2">
    <source>
        <dbReference type="EMBL" id="RRT58740.1"/>
    </source>
</evidence>
<accession>A0A426Z433</accession>
<proteinExistence type="predicted"/>